<feature type="chain" id="PRO_5045078876" evidence="1">
    <location>
        <begin position="24"/>
        <end position="155"/>
    </location>
</feature>
<gene>
    <name evidence="2" type="ORF">GURASL_18590</name>
</gene>
<evidence type="ECO:0000313" key="2">
    <source>
        <dbReference type="EMBL" id="BDV42936.1"/>
    </source>
</evidence>
<name>A0ABM8EKF9_9BACT</name>
<protein>
    <submittedName>
        <fullName evidence="2">Uncharacterized protein</fullName>
    </submittedName>
</protein>
<reference evidence="2 3" key="1">
    <citation type="submission" date="2022-12" db="EMBL/GenBank/DDBJ databases">
        <title>Polyphasic characterization of Geotalea uranireducens NIT-SL11 newly isolated from a complex of sewage sludge and microbially reduced graphene oxide.</title>
        <authorList>
            <person name="Xie L."/>
            <person name="Yoshida N."/>
            <person name="Meng L."/>
        </authorList>
    </citation>
    <scope>NUCLEOTIDE SEQUENCE [LARGE SCALE GENOMIC DNA]</scope>
    <source>
        <strain evidence="2 3">NIT-SL11</strain>
    </source>
</reference>
<evidence type="ECO:0000313" key="3">
    <source>
        <dbReference type="Proteomes" id="UP001317705"/>
    </source>
</evidence>
<feature type="signal peptide" evidence="1">
    <location>
        <begin position="1"/>
        <end position="23"/>
    </location>
</feature>
<evidence type="ECO:0000256" key="1">
    <source>
        <dbReference type="SAM" id="SignalP"/>
    </source>
</evidence>
<keyword evidence="1" id="KW-0732">Signal</keyword>
<dbReference type="RefSeq" id="WP_282003671.1">
    <property type="nucleotide sequence ID" value="NZ_AP027151.1"/>
</dbReference>
<proteinExistence type="predicted"/>
<sequence length="155" mass="17695">MKKLVIGLLSVALLTISVAGAHAANVNLGINFGNFLVSVGAYPDQPPEFVAQPGLGFYAAVGVPYDMFYAGSRYYLCRDDIWYAAPYYNGPWVQVGFSALPWGLRRYPIGRLRYLRAERMGHYRDGDDDGYRYYRPEWRGPMQARWEGRRHGMGW</sequence>
<keyword evidence="3" id="KW-1185">Reference proteome</keyword>
<organism evidence="2 3">
    <name type="scientific">Geotalea uraniireducens</name>
    <dbReference type="NCBI Taxonomy" id="351604"/>
    <lineage>
        <taxon>Bacteria</taxon>
        <taxon>Pseudomonadati</taxon>
        <taxon>Thermodesulfobacteriota</taxon>
        <taxon>Desulfuromonadia</taxon>
        <taxon>Geobacterales</taxon>
        <taxon>Geobacteraceae</taxon>
        <taxon>Geotalea</taxon>
    </lineage>
</organism>
<accession>A0ABM8EKF9</accession>
<dbReference type="EMBL" id="AP027151">
    <property type="protein sequence ID" value="BDV42936.1"/>
    <property type="molecule type" value="Genomic_DNA"/>
</dbReference>
<dbReference type="Proteomes" id="UP001317705">
    <property type="component" value="Chromosome"/>
</dbReference>